<name>A0ABU5EKR2_9FLAO</name>
<gene>
    <name evidence="6" type="ORF">SNF14_06540</name>
</gene>
<evidence type="ECO:0000256" key="1">
    <source>
        <dbReference type="ARBA" id="ARBA00004141"/>
    </source>
</evidence>
<protein>
    <submittedName>
        <fullName evidence="6">Divalent metal cation transporter</fullName>
    </submittedName>
</protein>
<feature type="transmembrane region" description="Helical" evidence="5">
    <location>
        <begin position="79"/>
        <end position="106"/>
    </location>
</feature>
<evidence type="ECO:0000313" key="6">
    <source>
        <dbReference type="EMBL" id="MDY2586990.1"/>
    </source>
</evidence>
<sequence length="415" mass="46033">MMFSNIKKLGPGLLFAGAAIGVSHLVQSTRAGADFGLGLLWALFLVHLFKYPFFQFGPRYAAATGESLLEGYYKLGKPLLTAYFILSFATMFTIQAAVTIVTAGLAHSLFGDISFLNLGIESISSVEIWTIILIAICLLILLLGKYNTLDKLIKVIIVTLTISTLVAVYFAFVEFDQNIVFDQVLPNNSIEIAFLIAFMGWMPAPLDISVWHSIWALEKKKDENTFTSKNALLDFNIGFFGAIILGVAFVCLGYFVMYHSGDSFSDKAGEFSNQLIKLYTNSLGEWAKIIIGIAAFTTMFSTTITTLDASPRAMNRSLEILSKKSFRNGYLYWILILSLGTIIIFLGLASEMGLLIKVATILSFVTAPFYAIINYRLLCSEQTPKEWRPSLGLHILSWLGILFLVGFSIWYLSTL</sequence>
<proteinExistence type="predicted"/>
<dbReference type="Proteomes" id="UP001285855">
    <property type="component" value="Unassembled WGS sequence"/>
</dbReference>
<feature type="transmembrane region" description="Helical" evidence="5">
    <location>
        <begin position="155"/>
        <end position="172"/>
    </location>
</feature>
<feature type="transmembrane region" description="Helical" evidence="5">
    <location>
        <begin position="38"/>
        <end position="58"/>
    </location>
</feature>
<evidence type="ECO:0000313" key="7">
    <source>
        <dbReference type="Proteomes" id="UP001285855"/>
    </source>
</evidence>
<accession>A0ABU5EKR2</accession>
<keyword evidence="7" id="KW-1185">Reference proteome</keyword>
<feature type="transmembrane region" description="Helical" evidence="5">
    <location>
        <begin position="126"/>
        <end position="143"/>
    </location>
</feature>
<feature type="transmembrane region" description="Helical" evidence="5">
    <location>
        <begin position="330"/>
        <end position="348"/>
    </location>
</feature>
<feature type="transmembrane region" description="Helical" evidence="5">
    <location>
        <begin position="237"/>
        <end position="257"/>
    </location>
</feature>
<keyword evidence="2 5" id="KW-0812">Transmembrane</keyword>
<feature type="transmembrane region" description="Helical" evidence="5">
    <location>
        <begin position="354"/>
        <end position="379"/>
    </location>
</feature>
<reference evidence="6 7" key="1">
    <citation type="submission" date="2023-11" db="EMBL/GenBank/DDBJ databases">
        <title>Winogradskyella pelagius sp. nov., isolated from coastal sediment.</title>
        <authorList>
            <person name="Li F."/>
        </authorList>
    </citation>
    <scope>NUCLEOTIDE SEQUENCE [LARGE SCALE GENOMIC DNA]</scope>
    <source>
        <strain evidence="6 7">KCTC 23502</strain>
    </source>
</reference>
<dbReference type="Gene3D" id="1.20.1740.10">
    <property type="entry name" value="Amino acid/polyamine transporter I"/>
    <property type="match status" value="1"/>
</dbReference>
<comment type="subcellular location">
    <subcellularLocation>
        <location evidence="1">Membrane</location>
        <topology evidence="1">Multi-pass membrane protein</topology>
    </subcellularLocation>
</comment>
<organism evidence="6 7">
    <name type="scientific">Winogradskyella aquimaris</name>
    <dbReference type="NCBI Taxonomy" id="864074"/>
    <lineage>
        <taxon>Bacteria</taxon>
        <taxon>Pseudomonadati</taxon>
        <taxon>Bacteroidota</taxon>
        <taxon>Flavobacteriia</taxon>
        <taxon>Flavobacteriales</taxon>
        <taxon>Flavobacteriaceae</taxon>
        <taxon>Winogradskyella</taxon>
    </lineage>
</organism>
<evidence type="ECO:0000256" key="5">
    <source>
        <dbReference type="SAM" id="Phobius"/>
    </source>
</evidence>
<comment type="caution">
    <text evidence="6">The sequence shown here is derived from an EMBL/GenBank/DDBJ whole genome shotgun (WGS) entry which is preliminary data.</text>
</comment>
<feature type="transmembrane region" description="Helical" evidence="5">
    <location>
        <begin position="192"/>
        <end position="217"/>
    </location>
</feature>
<dbReference type="PANTHER" id="PTHR11706">
    <property type="entry name" value="SOLUTE CARRIER PROTEIN FAMILY 11 MEMBER"/>
    <property type="match status" value="1"/>
</dbReference>
<feature type="transmembrane region" description="Helical" evidence="5">
    <location>
        <begin position="391"/>
        <end position="412"/>
    </location>
</feature>
<evidence type="ECO:0000256" key="2">
    <source>
        <dbReference type="ARBA" id="ARBA00022692"/>
    </source>
</evidence>
<dbReference type="PANTHER" id="PTHR11706:SF3">
    <property type="entry name" value="METAL ION TRANSPORT PROTEIN"/>
    <property type="match status" value="1"/>
</dbReference>
<evidence type="ECO:0000256" key="4">
    <source>
        <dbReference type="ARBA" id="ARBA00023136"/>
    </source>
</evidence>
<feature type="transmembrane region" description="Helical" evidence="5">
    <location>
        <begin position="289"/>
        <end position="309"/>
    </location>
</feature>
<keyword evidence="4 5" id="KW-0472">Membrane</keyword>
<dbReference type="RefSeq" id="WP_320555365.1">
    <property type="nucleotide sequence ID" value="NZ_JAXDAE010000005.1"/>
</dbReference>
<evidence type="ECO:0000256" key="3">
    <source>
        <dbReference type="ARBA" id="ARBA00022989"/>
    </source>
</evidence>
<dbReference type="EMBL" id="JAXDAE010000005">
    <property type="protein sequence ID" value="MDY2586990.1"/>
    <property type="molecule type" value="Genomic_DNA"/>
</dbReference>
<keyword evidence="3 5" id="KW-1133">Transmembrane helix</keyword>
<dbReference type="InterPro" id="IPR001046">
    <property type="entry name" value="NRAMP_fam"/>
</dbReference>
<dbReference type="Pfam" id="PF01566">
    <property type="entry name" value="Nramp"/>
    <property type="match status" value="1"/>
</dbReference>